<feature type="compositionally biased region" description="Basic residues" evidence="1">
    <location>
        <begin position="1"/>
        <end position="15"/>
    </location>
</feature>
<dbReference type="Proteomes" id="UP001054945">
    <property type="component" value="Unassembled WGS sequence"/>
</dbReference>
<feature type="compositionally biased region" description="Polar residues" evidence="1">
    <location>
        <begin position="24"/>
        <end position="47"/>
    </location>
</feature>
<evidence type="ECO:0000256" key="1">
    <source>
        <dbReference type="SAM" id="MobiDB-lite"/>
    </source>
</evidence>
<gene>
    <name evidence="2" type="ORF">CEXT_566551</name>
</gene>
<dbReference type="AlphaFoldDB" id="A0AAV4S6M2"/>
<proteinExistence type="predicted"/>
<dbReference type="EMBL" id="BPLR01008900">
    <property type="protein sequence ID" value="GIY28062.1"/>
    <property type="molecule type" value="Genomic_DNA"/>
</dbReference>
<protein>
    <submittedName>
        <fullName evidence="2">Uncharacterized protein</fullName>
    </submittedName>
</protein>
<feature type="region of interest" description="Disordered" evidence="1">
    <location>
        <begin position="149"/>
        <end position="171"/>
    </location>
</feature>
<comment type="caution">
    <text evidence="2">The sequence shown here is derived from an EMBL/GenBank/DDBJ whole genome shotgun (WGS) entry which is preliminary data.</text>
</comment>
<organism evidence="2 3">
    <name type="scientific">Caerostris extrusa</name>
    <name type="common">Bark spider</name>
    <name type="synonym">Caerostris bankana</name>
    <dbReference type="NCBI Taxonomy" id="172846"/>
    <lineage>
        <taxon>Eukaryota</taxon>
        <taxon>Metazoa</taxon>
        <taxon>Ecdysozoa</taxon>
        <taxon>Arthropoda</taxon>
        <taxon>Chelicerata</taxon>
        <taxon>Arachnida</taxon>
        <taxon>Araneae</taxon>
        <taxon>Araneomorphae</taxon>
        <taxon>Entelegynae</taxon>
        <taxon>Araneoidea</taxon>
        <taxon>Araneidae</taxon>
        <taxon>Caerostris</taxon>
    </lineage>
</organism>
<evidence type="ECO:0000313" key="2">
    <source>
        <dbReference type="EMBL" id="GIY28062.1"/>
    </source>
</evidence>
<accession>A0AAV4S6M2</accession>
<reference evidence="2 3" key="1">
    <citation type="submission" date="2021-06" db="EMBL/GenBank/DDBJ databases">
        <title>Caerostris extrusa draft genome.</title>
        <authorList>
            <person name="Kono N."/>
            <person name="Arakawa K."/>
        </authorList>
    </citation>
    <scope>NUCLEOTIDE SEQUENCE [LARGE SCALE GENOMIC DNA]</scope>
</reference>
<evidence type="ECO:0000313" key="3">
    <source>
        <dbReference type="Proteomes" id="UP001054945"/>
    </source>
</evidence>
<sequence length="171" mass="19316">MNSLKTRIRKRKKMNLKFQRNLEAKSTLTSENENQGLENQPSTSTENDQYYQNINTKYTCSSHQGINLFEGGNSKRFEDLNKAALLPQRKTVPSSTIASRPEISIYEHPVEITDSNNLSDCSTCSMDSLKTTILKRNGKDLKFQRNLEAKSTLTSENEDQDLENQSSTSGG</sequence>
<keyword evidence="3" id="KW-1185">Reference proteome</keyword>
<feature type="region of interest" description="Disordered" evidence="1">
    <location>
        <begin position="1"/>
        <end position="47"/>
    </location>
</feature>
<name>A0AAV4S6M2_CAEEX</name>